<dbReference type="Gene3D" id="3.10.290.10">
    <property type="entry name" value="RNA-binding S4 domain"/>
    <property type="match status" value="1"/>
</dbReference>
<dbReference type="NCBIfam" id="TIGR00093">
    <property type="entry name" value="pseudouridine synthase"/>
    <property type="match status" value="1"/>
</dbReference>
<proteinExistence type="inferred from homology"/>
<dbReference type="Gene3D" id="3.30.70.580">
    <property type="entry name" value="Pseudouridine synthase I, catalytic domain, N-terminal subdomain"/>
    <property type="match status" value="1"/>
</dbReference>
<dbReference type="GO" id="GO:0003723">
    <property type="term" value="F:RNA binding"/>
    <property type="evidence" value="ECO:0007669"/>
    <property type="project" value="UniProtKB-KW"/>
</dbReference>
<dbReference type="InterPro" id="IPR020094">
    <property type="entry name" value="TruA/RsuA/RluB/E/F_N"/>
</dbReference>
<name>A0A2G6E0Z9_9BACT</name>
<evidence type="ECO:0000256" key="5">
    <source>
        <dbReference type="RuleBase" id="RU003887"/>
    </source>
</evidence>
<dbReference type="FunFam" id="3.10.290.10:FF:000003">
    <property type="entry name" value="Pseudouridine synthase"/>
    <property type="match status" value="1"/>
</dbReference>
<dbReference type="PANTHER" id="PTHR47683">
    <property type="entry name" value="PSEUDOURIDINE SYNTHASE FAMILY PROTEIN-RELATED"/>
    <property type="match status" value="1"/>
</dbReference>
<feature type="domain" description="RNA-binding S4" evidence="6">
    <location>
        <begin position="3"/>
        <end position="70"/>
    </location>
</feature>
<dbReference type="GO" id="GO:0120159">
    <property type="term" value="F:rRNA pseudouridine synthase activity"/>
    <property type="evidence" value="ECO:0007669"/>
    <property type="project" value="UniProtKB-ARBA"/>
</dbReference>
<dbReference type="InterPro" id="IPR020103">
    <property type="entry name" value="PsdUridine_synth_cat_dom_sf"/>
</dbReference>
<evidence type="ECO:0000256" key="1">
    <source>
        <dbReference type="ARBA" id="ARBA00008348"/>
    </source>
</evidence>
<evidence type="ECO:0000256" key="2">
    <source>
        <dbReference type="ARBA" id="ARBA00022884"/>
    </source>
</evidence>
<evidence type="ECO:0000313" key="8">
    <source>
        <dbReference type="Proteomes" id="UP000229740"/>
    </source>
</evidence>
<dbReference type="Pfam" id="PF00849">
    <property type="entry name" value="PseudoU_synth_2"/>
    <property type="match status" value="1"/>
</dbReference>
<dbReference type="InterPro" id="IPR018496">
    <property type="entry name" value="PsdUridine_synth_RsuA/RluB_CS"/>
</dbReference>
<evidence type="ECO:0000256" key="4">
    <source>
        <dbReference type="PROSITE-ProRule" id="PRU00182"/>
    </source>
</evidence>
<dbReference type="InterPro" id="IPR050343">
    <property type="entry name" value="RsuA_PseudoU_synthase"/>
</dbReference>
<evidence type="ECO:0000256" key="3">
    <source>
        <dbReference type="ARBA" id="ARBA00023235"/>
    </source>
</evidence>
<dbReference type="PROSITE" id="PS01149">
    <property type="entry name" value="PSI_RSU"/>
    <property type="match status" value="1"/>
</dbReference>
<dbReference type="PROSITE" id="PS50889">
    <property type="entry name" value="S4"/>
    <property type="match status" value="1"/>
</dbReference>
<dbReference type="CDD" id="cd02870">
    <property type="entry name" value="PseudoU_synth_RsuA_like"/>
    <property type="match status" value="1"/>
</dbReference>
<dbReference type="InterPro" id="IPR000748">
    <property type="entry name" value="PsdUridine_synth_RsuA/RluB/E/F"/>
</dbReference>
<dbReference type="PANTHER" id="PTHR47683:SF2">
    <property type="entry name" value="RNA-BINDING S4 DOMAIN-CONTAINING PROTEIN"/>
    <property type="match status" value="1"/>
</dbReference>
<protein>
    <recommendedName>
        <fullName evidence="5">Pseudouridine synthase</fullName>
        <ecNumber evidence="5">5.4.99.-</ecNumber>
    </recommendedName>
</protein>
<dbReference type="AlphaFoldDB" id="A0A2G6E0Z9"/>
<evidence type="ECO:0000313" key="7">
    <source>
        <dbReference type="EMBL" id="PID55773.1"/>
    </source>
</evidence>
<dbReference type="InterPro" id="IPR002942">
    <property type="entry name" value="S4_RNA-bd"/>
</dbReference>
<dbReference type="CDD" id="cd00165">
    <property type="entry name" value="S4"/>
    <property type="match status" value="1"/>
</dbReference>
<dbReference type="FunFam" id="3.30.70.1560:FF:000001">
    <property type="entry name" value="Pseudouridine synthase"/>
    <property type="match status" value="1"/>
</dbReference>
<dbReference type="EMBL" id="PDPS01000043">
    <property type="protein sequence ID" value="PID55773.1"/>
    <property type="molecule type" value="Genomic_DNA"/>
</dbReference>
<dbReference type="Pfam" id="PF01479">
    <property type="entry name" value="S4"/>
    <property type="match status" value="1"/>
</dbReference>
<gene>
    <name evidence="7" type="ORF">CSB45_14265</name>
</gene>
<dbReference type="SUPFAM" id="SSF55120">
    <property type="entry name" value="Pseudouridine synthase"/>
    <property type="match status" value="1"/>
</dbReference>
<keyword evidence="2 4" id="KW-0694">RNA-binding</keyword>
<organism evidence="7 8">
    <name type="scientific">candidate division KSB3 bacterium</name>
    <dbReference type="NCBI Taxonomy" id="2044937"/>
    <lineage>
        <taxon>Bacteria</taxon>
        <taxon>candidate division KSB3</taxon>
    </lineage>
</organism>
<sequence>MEERLQKILAHAGVASRRECEKLISAGAVVVNGECVSDVGIKFDPEKCTIKVHGKMIDCSPRKRHFQYLIVHKPRGVLTTMKEDLEGRPTLLNLLNAKVLKHRLYPVGRLDFNSEGLLLLTNDGEMAHRMTHPKFKVPKTYEVKVHGIPPRRILDFLAQGVNLEDGRTRPAKVKLLRVTGKNAWLLMTINEGKKRQIRRMCEKMRYPVTKLRRVKIGPLLLRDLEIGKFRYLADREIQTLREAVDLA</sequence>
<keyword evidence="3 5" id="KW-0413">Isomerase</keyword>
<dbReference type="InterPro" id="IPR006145">
    <property type="entry name" value="PsdUridine_synth_RsuA/RluA"/>
</dbReference>
<comment type="similarity">
    <text evidence="1 5">Belongs to the pseudouridine synthase RsuA family.</text>
</comment>
<dbReference type="InterPro" id="IPR042092">
    <property type="entry name" value="PsdUridine_s_RsuA/RluB/E/F_cat"/>
</dbReference>
<dbReference type="EC" id="5.4.99.-" evidence="5"/>
<evidence type="ECO:0000259" key="6">
    <source>
        <dbReference type="SMART" id="SM00363"/>
    </source>
</evidence>
<dbReference type="GO" id="GO:0000455">
    <property type="term" value="P:enzyme-directed rRNA pseudouridine synthesis"/>
    <property type="evidence" value="ECO:0007669"/>
    <property type="project" value="UniProtKB-ARBA"/>
</dbReference>
<dbReference type="Gene3D" id="3.30.70.1560">
    <property type="entry name" value="Alpha-L RNA-binding motif"/>
    <property type="match status" value="1"/>
</dbReference>
<dbReference type="InterPro" id="IPR036986">
    <property type="entry name" value="S4_RNA-bd_sf"/>
</dbReference>
<dbReference type="SUPFAM" id="SSF55174">
    <property type="entry name" value="Alpha-L RNA-binding motif"/>
    <property type="match status" value="1"/>
</dbReference>
<comment type="caution">
    <text evidence="7">The sequence shown here is derived from an EMBL/GenBank/DDBJ whole genome shotgun (WGS) entry which is preliminary data.</text>
</comment>
<accession>A0A2G6E0Z9</accession>
<dbReference type="Proteomes" id="UP000229740">
    <property type="component" value="Unassembled WGS sequence"/>
</dbReference>
<dbReference type="GO" id="GO:0005829">
    <property type="term" value="C:cytosol"/>
    <property type="evidence" value="ECO:0007669"/>
    <property type="project" value="UniProtKB-ARBA"/>
</dbReference>
<dbReference type="SMART" id="SM00363">
    <property type="entry name" value="S4"/>
    <property type="match status" value="1"/>
</dbReference>
<reference evidence="7 8" key="1">
    <citation type="submission" date="2017-10" db="EMBL/GenBank/DDBJ databases">
        <title>Novel microbial diversity and functional potential in the marine mammal oral microbiome.</title>
        <authorList>
            <person name="Dudek N.K."/>
            <person name="Sun C.L."/>
            <person name="Burstein D."/>
            <person name="Kantor R.S."/>
            <person name="Aliaga Goltsman D.S."/>
            <person name="Bik E.M."/>
            <person name="Thomas B.C."/>
            <person name="Banfield J.F."/>
            <person name="Relman D.A."/>
        </authorList>
    </citation>
    <scope>NUCLEOTIDE SEQUENCE [LARGE SCALE GENOMIC DNA]</scope>
    <source>
        <strain evidence="7">DOLZORAL124_49_17</strain>
    </source>
</reference>